<evidence type="ECO:0000313" key="2">
    <source>
        <dbReference type="Proteomes" id="UP000582837"/>
    </source>
</evidence>
<dbReference type="AlphaFoldDB" id="A0A841H5X0"/>
<dbReference type="EMBL" id="JACHIA010000024">
    <property type="protein sequence ID" value="MBB6073460.1"/>
    <property type="molecule type" value="Genomic_DNA"/>
</dbReference>
<protein>
    <submittedName>
        <fullName evidence="1">Uncharacterized protein</fullName>
    </submittedName>
</protein>
<proteinExistence type="predicted"/>
<reference evidence="1 2" key="1">
    <citation type="submission" date="2020-08" db="EMBL/GenBank/DDBJ databases">
        <title>Genomic Encyclopedia of Type Strains, Phase IV (KMG-IV): sequencing the most valuable type-strain genomes for metagenomic binning, comparative biology and taxonomic classification.</title>
        <authorList>
            <person name="Goeker M."/>
        </authorList>
    </citation>
    <scope>NUCLEOTIDE SEQUENCE [LARGE SCALE GENOMIC DNA]</scope>
    <source>
        <strain evidence="1 2">DSM 29007</strain>
    </source>
</reference>
<evidence type="ECO:0000313" key="1">
    <source>
        <dbReference type="EMBL" id="MBB6073460.1"/>
    </source>
</evidence>
<organism evidence="1 2">
    <name type="scientific">Longimicrobium terrae</name>
    <dbReference type="NCBI Taxonomy" id="1639882"/>
    <lineage>
        <taxon>Bacteria</taxon>
        <taxon>Pseudomonadati</taxon>
        <taxon>Gemmatimonadota</taxon>
        <taxon>Longimicrobiia</taxon>
        <taxon>Longimicrobiales</taxon>
        <taxon>Longimicrobiaceae</taxon>
        <taxon>Longimicrobium</taxon>
    </lineage>
</organism>
<name>A0A841H5X0_9BACT</name>
<accession>A0A841H5X0</accession>
<sequence length="101" mass="11513">MATRKRAPEPGYEPEDLVPGVPTLYIALRNSVWELRRDGVLLSTHPTRVNAIDVARAHSDREFCNILAEGSTGRLVFQMSQDPKWLAIARELDRARGFWPR</sequence>
<gene>
    <name evidence="1" type="ORF">HNQ61_005127</name>
</gene>
<keyword evidence="2" id="KW-1185">Reference proteome</keyword>
<dbReference type="Proteomes" id="UP000582837">
    <property type="component" value="Unassembled WGS sequence"/>
</dbReference>
<comment type="caution">
    <text evidence="1">The sequence shown here is derived from an EMBL/GenBank/DDBJ whole genome shotgun (WGS) entry which is preliminary data.</text>
</comment>
<dbReference type="RefSeq" id="WP_170039060.1">
    <property type="nucleotide sequence ID" value="NZ_JABDTL010000002.1"/>
</dbReference>